<feature type="region of interest" description="Disordered" evidence="8">
    <location>
        <begin position="1"/>
        <end position="32"/>
    </location>
</feature>
<feature type="transmembrane region" description="Helical" evidence="9">
    <location>
        <begin position="226"/>
        <end position="246"/>
    </location>
</feature>
<feature type="transmembrane region" description="Helical" evidence="9">
    <location>
        <begin position="433"/>
        <end position="451"/>
    </location>
</feature>
<dbReference type="InterPro" id="IPR020846">
    <property type="entry name" value="MFS_dom"/>
</dbReference>
<evidence type="ECO:0000256" key="6">
    <source>
        <dbReference type="ARBA" id="ARBA00022989"/>
    </source>
</evidence>
<evidence type="ECO:0000256" key="5">
    <source>
        <dbReference type="ARBA" id="ARBA00022692"/>
    </source>
</evidence>
<name>A0ABV6ZDR4_9HYPH</name>
<accession>A0ABV6ZDR4</accession>
<feature type="transmembrane region" description="Helical" evidence="9">
    <location>
        <begin position="457"/>
        <end position="476"/>
    </location>
</feature>
<feature type="transmembrane region" description="Helical" evidence="9">
    <location>
        <begin position="168"/>
        <end position="190"/>
    </location>
</feature>
<dbReference type="SUPFAM" id="SSF103473">
    <property type="entry name" value="MFS general substrate transporter"/>
    <property type="match status" value="1"/>
</dbReference>
<evidence type="ECO:0000256" key="8">
    <source>
        <dbReference type="SAM" id="MobiDB-lite"/>
    </source>
</evidence>
<organism evidence="11 12">
    <name type="scientific">Labrys neptuniae</name>
    <dbReference type="NCBI Taxonomy" id="376174"/>
    <lineage>
        <taxon>Bacteria</taxon>
        <taxon>Pseudomonadati</taxon>
        <taxon>Pseudomonadota</taxon>
        <taxon>Alphaproteobacteria</taxon>
        <taxon>Hyphomicrobiales</taxon>
        <taxon>Xanthobacteraceae</taxon>
        <taxon>Labrys</taxon>
    </lineage>
</organism>
<protein>
    <submittedName>
        <fullName evidence="11">MFS transporter</fullName>
    </submittedName>
</protein>
<feature type="transmembrane region" description="Helical" evidence="9">
    <location>
        <begin position="106"/>
        <end position="125"/>
    </location>
</feature>
<dbReference type="PANTHER" id="PTHR42718:SF9">
    <property type="entry name" value="MAJOR FACILITATOR SUPERFAMILY MULTIDRUG TRANSPORTER MFSC"/>
    <property type="match status" value="1"/>
</dbReference>
<feature type="transmembrane region" description="Helical" evidence="9">
    <location>
        <begin position="41"/>
        <end position="62"/>
    </location>
</feature>
<feature type="domain" description="Major facilitator superfamily (MFS) profile" evidence="10">
    <location>
        <begin position="40"/>
        <end position="480"/>
    </location>
</feature>
<keyword evidence="3" id="KW-0813">Transport</keyword>
<keyword evidence="5 9" id="KW-0812">Transmembrane</keyword>
<dbReference type="InterPro" id="IPR004638">
    <property type="entry name" value="EmrB-like"/>
</dbReference>
<evidence type="ECO:0000256" key="7">
    <source>
        <dbReference type="ARBA" id="ARBA00023136"/>
    </source>
</evidence>
<feature type="transmembrane region" description="Helical" evidence="9">
    <location>
        <begin position="258"/>
        <end position="275"/>
    </location>
</feature>
<comment type="subcellular location">
    <subcellularLocation>
        <location evidence="1">Cell membrane</location>
        <topology evidence="1">Multi-pass membrane protein</topology>
    </subcellularLocation>
</comment>
<reference evidence="11 12" key="1">
    <citation type="submission" date="2024-09" db="EMBL/GenBank/DDBJ databases">
        <title>Description of Labrys sedimenti sp. nov., isolated from a diclofenac-degrading enrichment culture, and genome-based reclassification of Labrys portucalensis as a later heterotypic synonym of Labrys neptuniae.</title>
        <authorList>
            <person name="Tancsics A."/>
            <person name="Csepanyi A."/>
        </authorList>
    </citation>
    <scope>NUCLEOTIDE SEQUENCE [LARGE SCALE GENOMIC DNA]</scope>
    <source>
        <strain evidence="11 12">LMG 23412</strain>
    </source>
</reference>
<gene>
    <name evidence="11" type="ORF">ACETRX_12030</name>
</gene>
<sequence>MTSLQPAVPEPCSTGSETTWTSTAEPAGSGLRRPVRPAARLAALSLGVALVQLDVSIVNVGLDQMRGLMADGVAGLQWVVNGYTLAFAGLLLTGGALGDRFGAKRLYLLGLALFTLASLACGLAPSGTALIAARVLQGIGAALLMPPSLALVVHAYRDPSERAKAIGVWGSVGGLAMVAGPVLGGLLIALFGWRSIFLINLPVGLLALWMALRFTEETTERHVRAIDLPGQILGILTVVALTAAIIEGEPLGWSHPAILGAIAVFLLAGALFLAVESRTAEPMMPLSLFRNPIFTAAALIGTLLNVSFYGAIFLLSLYFQDGLGMSPLSAGLAFLPMTGLIAITNIMSGRVAVRWGNRLPIVLGLAIDTFGFVALALQLRGDAGYAHIWWPLLLIGFGMALAVPAMIGALLATVEKTRAGIASGVLNALRQTGGAVGVAVFGVIGAGGSSLSGMSTAMWVAAFGLLIALLLGALCIKRMPTS</sequence>
<keyword evidence="4" id="KW-1003">Cell membrane</keyword>
<keyword evidence="6 9" id="KW-1133">Transmembrane helix</keyword>
<evidence type="ECO:0000256" key="9">
    <source>
        <dbReference type="SAM" id="Phobius"/>
    </source>
</evidence>
<proteinExistence type="inferred from homology"/>
<evidence type="ECO:0000313" key="11">
    <source>
        <dbReference type="EMBL" id="MFC2250345.1"/>
    </source>
</evidence>
<dbReference type="PANTHER" id="PTHR42718">
    <property type="entry name" value="MAJOR FACILITATOR SUPERFAMILY MULTIDRUG TRANSPORTER MFSC"/>
    <property type="match status" value="1"/>
</dbReference>
<dbReference type="RefSeq" id="WP_394310561.1">
    <property type="nucleotide sequence ID" value="NZ_JBHGPK010000003.1"/>
</dbReference>
<dbReference type="PROSITE" id="PS50850">
    <property type="entry name" value="MFS"/>
    <property type="match status" value="1"/>
</dbReference>
<feature type="transmembrane region" description="Helical" evidence="9">
    <location>
        <begin position="325"/>
        <end position="347"/>
    </location>
</feature>
<feature type="compositionally biased region" description="Polar residues" evidence="8">
    <location>
        <begin position="13"/>
        <end position="24"/>
    </location>
</feature>
<feature type="transmembrane region" description="Helical" evidence="9">
    <location>
        <begin position="359"/>
        <end position="377"/>
    </location>
</feature>
<feature type="transmembrane region" description="Helical" evidence="9">
    <location>
        <begin position="296"/>
        <end position="319"/>
    </location>
</feature>
<dbReference type="Gene3D" id="1.20.1720.10">
    <property type="entry name" value="Multidrug resistance protein D"/>
    <property type="match status" value="1"/>
</dbReference>
<evidence type="ECO:0000313" key="12">
    <source>
        <dbReference type="Proteomes" id="UP001595190"/>
    </source>
</evidence>
<dbReference type="Proteomes" id="UP001595190">
    <property type="component" value="Unassembled WGS sequence"/>
</dbReference>
<feature type="transmembrane region" description="Helical" evidence="9">
    <location>
        <begin position="389"/>
        <end position="412"/>
    </location>
</feature>
<feature type="transmembrane region" description="Helical" evidence="9">
    <location>
        <begin position="74"/>
        <end position="94"/>
    </location>
</feature>
<feature type="transmembrane region" description="Helical" evidence="9">
    <location>
        <begin position="131"/>
        <end position="156"/>
    </location>
</feature>
<dbReference type="EMBL" id="JBHGPK010000003">
    <property type="protein sequence ID" value="MFC2250345.1"/>
    <property type="molecule type" value="Genomic_DNA"/>
</dbReference>
<evidence type="ECO:0000256" key="2">
    <source>
        <dbReference type="ARBA" id="ARBA00008537"/>
    </source>
</evidence>
<dbReference type="InterPro" id="IPR036259">
    <property type="entry name" value="MFS_trans_sf"/>
</dbReference>
<dbReference type="CDD" id="cd17321">
    <property type="entry name" value="MFS_MMR_MDR_like"/>
    <property type="match status" value="1"/>
</dbReference>
<feature type="transmembrane region" description="Helical" evidence="9">
    <location>
        <begin position="196"/>
        <end position="214"/>
    </location>
</feature>
<evidence type="ECO:0000256" key="3">
    <source>
        <dbReference type="ARBA" id="ARBA00022448"/>
    </source>
</evidence>
<comment type="caution">
    <text evidence="11">The sequence shown here is derived from an EMBL/GenBank/DDBJ whole genome shotgun (WGS) entry which is preliminary data.</text>
</comment>
<keyword evidence="7 9" id="KW-0472">Membrane</keyword>
<evidence type="ECO:0000259" key="10">
    <source>
        <dbReference type="PROSITE" id="PS50850"/>
    </source>
</evidence>
<evidence type="ECO:0000256" key="4">
    <source>
        <dbReference type="ARBA" id="ARBA00022475"/>
    </source>
</evidence>
<dbReference type="NCBIfam" id="TIGR00711">
    <property type="entry name" value="efflux_EmrB"/>
    <property type="match status" value="1"/>
</dbReference>
<comment type="similarity">
    <text evidence="2">Belongs to the major facilitator superfamily. EmrB family.</text>
</comment>
<dbReference type="Pfam" id="PF07690">
    <property type="entry name" value="MFS_1"/>
    <property type="match status" value="1"/>
</dbReference>
<dbReference type="InterPro" id="IPR011701">
    <property type="entry name" value="MFS"/>
</dbReference>
<evidence type="ECO:0000256" key="1">
    <source>
        <dbReference type="ARBA" id="ARBA00004651"/>
    </source>
</evidence>
<dbReference type="Gene3D" id="1.20.1250.20">
    <property type="entry name" value="MFS general substrate transporter like domains"/>
    <property type="match status" value="1"/>
</dbReference>